<dbReference type="Proteomes" id="UP000638560">
    <property type="component" value="Unassembled WGS sequence"/>
</dbReference>
<evidence type="ECO:0000313" key="2">
    <source>
        <dbReference type="EMBL" id="MBF9134761.1"/>
    </source>
</evidence>
<feature type="domain" description="Conserved hypothetical protein CHP02391" evidence="1">
    <location>
        <begin position="109"/>
        <end position="233"/>
    </location>
</feature>
<organism evidence="2 3">
    <name type="scientific">Plantactinospora alkalitolerans</name>
    <dbReference type="NCBI Taxonomy" id="2789879"/>
    <lineage>
        <taxon>Bacteria</taxon>
        <taxon>Bacillati</taxon>
        <taxon>Actinomycetota</taxon>
        <taxon>Actinomycetes</taxon>
        <taxon>Micromonosporales</taxon>
        <taxon>Micromonosporaceae</taxon>
        <taxon>Plantactinospora</taxon>
    </lineage>
</organism>
<evidence type="ECO:0000259" key="1">
    <source>
        <dbReference type="Pfam" id="PF09509"/>
    </source>
</evidence>
<keyword evidence="3" id="KW-1185">Reference proteome</keyword>
<accession>A0ABS0H8Z8</accession>
<protein>
    <submittedName>
        <fullName evidence="2">TIGR02391 family protein</fullName>
    </submittedName>
</protein>
<dbReference type="RefSeq" id="WP_196206230.1">
    <property type="nucleotide sequence ID" value="NZ_JADPUN010000377.1"/>
</dbReference>
<proteinExistence type="predicted"/>
<comment type="caution">
    <text evidence="2">The sequence shown here is derived from an EMBL/GenBank/DDBJ whole genome shotgun (WGS) entry which is preliminary data.</text>
</comment>
<name>A0ABS0H8Z8_9ACTN</name>
<sequence>MDATWAADQLNEFARMIDRLSELEMRSRSDTEEERDDLDREVRRQEPIMRLAENAIRPGSGDYSSEYDEWRERWWNARNAALQAAGLYQYGEEARRRLRPDAPDLVADQFHPWVWEAARPFWESDNRTEAVWVAARAVNGRLQQKLGRHDLGETRLCRSAFSTNDPKPGEPRLRFAGDRTSDTWKSRQVGAENFGVGCFSGIRNPVAHESDLVLDEPVVLEQLAALSLLARWIDECVVEHVA</sequence>
<evidence type="ECO:0000313" key="3">
    <source>
        <dbReference type="Proteomes" id="UP000638560"/>
    </source>
</evidence>
<reference evidence="2 3" key="1">
    <citation type="submission" date="2020-11" db="EMBL/GenBank/DDBJ databases">
        <title>A novel isolate from a Black sea contaminated sediment with potential to produce alkanes: Plantactinospora alkalitolerans sp. nov.</title>
        <authorList>
            <person name="Carro L."/>
            <person name="Veyisoglu A."/>
            <person name="Guven K."/>
            <person name="Schumann P."/>
            <person name="Klenk H.-P."/>
            <person name="Sahin N."/>
        </authorList>
    </citation>
    <scope>NUCLEOTIDE SEQUENCE [LARGE SCALE GENOMIC DNA]</scope>
    <source>
        <strain evidence="2 3">S1510</strain>
    </source>
</reference>
<dbReference type="EMBL" id="JADPUN010000377">
    <property type="protein sequence ID" value="MBF9134761.1"/>
    <property type="molecule type" value="Genomic_DNA"/>
</dbReference>
<dbReference type="InterPro" id="IPR012654">
    <property type="entry name" value="CHP02391"/>
</dbReference>
<dbReference type="Pfam" id="PF09509">
    <property type="entry name" value="Hypoth_Ymh"/>
    <property type="match status" value="1"/>
</dbReference>
<gene>
    <name evidence="2" type="ORF">I0C86_38410</name>
</gene>